<dbReference type="STRING" id="197461.A3843_12470"/>
<keyword evidence="2" id="KW-1185">Reference proteome</keyword>
<dbReference type="Gene3D" id="1.10.600.10">
    <property type="entry name" value="Farnesyl Diphosphate Synthase"/>
    <property type="match status" value="1"/>
</dbReference>
<dbReference type="GO" id="GO:0016765">
    <property type="term" value="F:transferase activity, transferring alkyl or aryl (other than methyl) groups"/>
    <property type="evidence" value="ECO:0007669"/>
    <property type="project" value="UniProtKB-ARBA"/>
</dbReference>
<dbReference type="PANTHER" id="PTHR31480">
    <property type="entry name" value="BIFUNCTIONAL LYCOPENE CYCLASE/PHYTOENE SYNTHASE"/>
    <property type="match status" value="1"/>
</dbReference>
<proteinExistence type="predicted"/>
<dbReference type="InterPro" id="IPR002060">
    <property type="entry name" value="Squ/phyt_synthse"/>
</dbReference>
<evidence type="ECO:0000313" key="2">
    <source>
        <dbReference type="Proteomes" id="UP000185783"/>
    </source>
</evidence>
<protein>
    <recommendedName>
        <fullName evidence="3">Phytoene synthase</fullName>
    </recommendedName>
</protein>
<dbReference type="Pfam" id="PF00494">
    <property type="entry name" value="SQS_PSY"/>
    <property type="match status" value="1"/>
</dbReference>
<dbReference type="SUPFAM" id="SSF48576">
    <property type="entry name" value="Terpenoid synthases"/>
    <property type="match status" value="1"/>
</dbReference>
<dbReference type="EMBL" id="LVVZ01000019">
    <property type="protein sequence ID" value="OKL43457.1"/>
    <property type="molecule type" value="Genomic_DNA"/>
</dbReference>
<gene>
    <name evidence="1" type="ORF">A3843_12470</name>
</gene>
<name>A0A1U7JFG4_9HYPH</name>
<evidence type="ECO:0000313" key="1">
    <source>
        <dbReference type="EMBL" id="OKL43457.1"/>
    </source>
</evidence>
<dbReference type="RefSeq" id="WP_028480998.1">
    <property type="nucleotide sequence ID" value="NZ_LVVZ01000019.1"/>
</dbReference>
<dbReference type="AlphaFoldDB" id="A0A1U7JFG4"/>
<organism evidence="1 2">
    <name type="scientific">Pseudovibrio exalbescens</name>
    <dbReference type="NCBI Taxonomy" id="197461"/>
    <lineage>
        <taxon>Bacteria</taxon>
        <taxon>Pseudomonadati</taxon>
        <taxon>Pseudomonadota</taxon>
        <taxon>Alphaproteobacteria</taxon>
        <taxon>Hyphomicrobiales</taxon>
        <taxon>Stappiaceae</taxon>
        <taxon>Pseudovibrio</taxon>
    </lineage>
</organism>
<dbReference type="InterPro" id="IPR008949">
    <property type="entry name" value="Isoprenoid_synthase_dom_sf"/>
</dbReference>
<reference evidence="1" key="1">
    <citation type="submission" date="2016-03" db="EMBL/GenBank/DDBJ databases">
        <title>Genome sequence of Nesiotobacter sp. nov., a moderately halophilic alphaproteobacterium isolated from the Yellow Sea, China.</title>
        <authorList>
            <person name="Zhang G."/>
            <person name="Zhang R."/>
        </authorList>
    </citation>
    <scope>NUCLEOTIDE SEQUENCE [LARGE SCALE GENOMIC DNA]</scope>
    <source>
        <strain evidence="1">WB1-6</strain>
    </source>
</reference>
<sequence length="286" mass="31804">MDHATYCAELVRKFDYQRYLSVLYAPSDKRAGLLAIYAFSLEVARIRELVSEALPGQMRLQWWRDALTGEGHGAVKDNPVAGALLETIGAFDLPREPMLNLLDAREFDLFNDPMPDQETLEGYAGETSSSLIQLAALILDRTLSGTVFADSCGHGGVAYAMVGLVRALPWHAARQQCFLPQDLLERHGVSMVQMHRGEMTPELGAALREVLVHAQMHYDKAISAMASVSIEAGAAFLPVMLVPKQIDRLSREKMNYLQPLESEGPLRSHISMWRAARRLRSVMQPA</sequence>
<dbReference type="Proteomes" id="UP000185783">
    <property type="component" value="Unassembled WGS sequence"/>
</dbReference>
<comment type="caution">
    <text evidence="1">The sequence shown here is derived from an EMBL/GenBank/DDBJ whole genome shotgun (WGS) entry which is preliminary data.</text>
</comment>
<accession>A0A1U7JFG4</accession>
<evidence type="ECO:0008006" key="3">
    <source>
        <dbReference type="Google" id="ProtNLM"/>
    </source>
</evidence>